<keyword evidence="2" id="KW-0472">Membrane</keyword>
<evidence type="ECO:0000313" key="3">
    <source>
        <dbReference type="EMBL" id="OSZ61150.1"/>
    </source>
</evidence>
<keyword evidence="4" id="KW-1185">Reference proteome</keyword>
<name>A0ABX3YMI8_9ACTN</name>
<keyword evidence="2" id="KW-0812">Transmembrane</keyword>
<evidence type="ECO:0000256" key="1">
    <source>
        <dbReference type="SAM" id="MobiDB-lite"/>
    </source>
</evidence>
<organism evidence="3 4">
    <name type="scientific">Streptomyces pharetrae CZA14</name>
    <dbReference type="NCBI Taxonomy" id="1144883"/>
    <lineage>
        <taxon>Bacteria</taxon>
        <taxon>Bacillati</taxon>
        <taxon>Actinomycetota</taxon>
        <taxon>Actinomycetes</taxon>
        <taxon>Kitasatosporales</taxon>
        <taxon>Streptomycetaceae</taxon>
        <taxon>Streptomyces</taxon>
    </lineage>
</organism>
<feature type="region of interest" description="Disordered" evidence="1">
    <location>
        <begin position="497"/>
        <end position="517"/>
    </location>
</feature>
<sequence length="517" mass="52953">MTPSSTRGRPRRATSPISARVAHAVLGAVIAVLWLALPGVTTAPEAPVVLAPAGPSASAQREEVEETTTADLVLPVLAVGAAVVIGAYGYVRRGRRARTAPGAPPSGPVTGVPLADLDERARAVLIAADDWVRTSREELDFAELRLGTEAVAPYARTVAAARAELTEAFRMRQRYDEGVPGDQAARRQALAGIVGRCVEAGRLLDEEAAGFDRLRDLADGIGGALEIAETRFRELTGRTGTAGTLLAELAGRYPPAARAPVAGHVEEAKDRLVFATARLNEARQCADRGEHGRAAARLRAAEGAIAQADLLVRAVGRLAAELAEAAGLVPAALTGAEAELAGARERAGAASSPGGELRARILHADAVLSAVREELTAGPYGPLDLLHRIVRATAPVADGRAGVLSAAAALVARSAVAAAEDFVAAHRGAVGAEARTRLAAARDAERTDPLTAEALARQARQLAERDVRAHGHPDATPGTGTAGALLGGILLGPDATAAPAASFGGPGTRARRDPAPS</sequence>
<keyword evidence="2" id="KW-1133">Transmembrane helix</keyword>
<feature type="transmembrane region" description="Helical" evidence="2">
    <location>
        <begin position="21"/>
        <end position="40"/>
    </location>
</feature>
<evidence type="ECO:0008006" key="5">
    <source>
        <dbReference type="Google" id="ProtNLM"/>
    </source>
</evidence>
<accession>A0ABX3YMI8</accession>
<proteinExistence type="predicted"/>
<dbReference type="EMBL" id="MRYD01000022">
    <property type="protein sequence ID" value="OSZ61150.1"/>
    <property type="molecule type" value="Genomic_DNA"/>
</dbReference>
<reference evidence="3 4" key="1">
    <citation type="submission" date="2016-12" db="EMBL/GenBank/DDBJ databases">
        <title>Genome Mining:The Detection of Biosynthetic Gene Clusters to Aid in the Expression of Curamycin A produced by Streptomyces sp. strain CZA14.</title>
        <authorList>
            <person name="Durrell K.A."/>
            <person name="Kirby B.M."/>
            <person name="Khan W."/>
            <person name="Mthethwa T."/>
            <person name="Le Roes-Hill M."/>
        </authorList>
    </citation>
    <scope>NUCLEOTIDE SEQUENCE [LARGE SCALE GENOMIC DNA]</scope>
    <source>
        <strain evidence="3 4">CZA14</strain>
    </source>
</reference>
<protein>
    <recommendedName>
        <fullName evidence="5">TPM domain-containing protein</fullName>
    </recommendedName>
</protein>
<evidence type="ECO:0000256" key="2">
    <source>
        <dbReference type="SAM" id="Phobius"/>
    </source>
</evidence>
<dbReference type="RefSeq" id="WP_086168437.1">
    <property type="nucleotide sequence ID" value="NZ_MRYD01000022.1"/>
</dbReference>
<dbReference type="Proteomes" id="UP000194266">
    <property type="component" value="Unassembled WGS sequence"/>
</dbReference>
<feature type="transmembrane region" description="Helical" evidence="2">
    <location>
        <begin position="72"/>
        <end position="91"/>
    </location>
</feature>
<comment type="caution">
    <text evidence="3">The sequence shown here is derived from an EMBL/GenBank/DDBJ whole genome shotgun (WGS) entry which is preliminary data.</text>
</comment>
<evidence type="ECO:0000313" key="4">
    <source>
        <dbReference type="Proteomes" id="UP000194266"/>
    </source>
</evidence>
<gene>
    <name evidence="3" type="ORF">OQI_06845</name>
</gene>